<feature type="transmembrane region" description="Helical" evidence="6">
    <location>
        <begin position="99"/>
        <end position="124"/>
    </location>
</feature>
<comment type="subcellular location">
    <subcellularLocation>
        <location evidence="1">Cell membrane</location>
        <topology evidence="1">Multi-pass membrane protein</topology>
    </subcellularLocation>
</comment>
<evidence type="ECO:0000256" key="6">
    <source>
        <dbReference type="SAM" id="Phobius"/>
    </source>
</evidence>
<evidence type="ECO:0000313" key="7">
    <source>
        <dbReference type="EMBL" id="MCS0807438.1"/>
    </source>
</evidence>
<feature type="transmembrane region" description="Helical" evidence="6">
    <location>
        <begin position="436"/>
        <end position="455"/>
    </location>
</feature>
<proteinExistence type="predicted"/>
<feature type="transmembrane region" description="Helical" evidence="6">
    <location>
        <begin position="235"/>
        <end position="252"/>
    </location>
</feature>
<comment type="caution">
    <text evidence="7">The sequence shown here is derived from an EMBL/GenBank/DDBJ whole genome shotgun (WGS) entry which is preliminary data.</text>
</comment>
<sequence length="491" mass="53759">MQTEQNSALPSQEPSPCAPTPARKGMLMLQHLVNHIGVAVASKLVPVASIFLYSHMMSVYDYGILNLSASYLWILGIVMTLNLHTGIGRYVYTASADFAGFLGTTYIAIGAIYATLCAIVLLNLDRFAAWMALPRGVVALMLVVVMGAIAESILTQVAIHRLDSKRLVLCIVAKAVSTLSLSMLLLVLIDTDKYRAVLWADALVSAGFMLFVLYHLRHDTRLVFHFSHLKYMANYAIPLIPYMLCLTLLSQFDRVMIDRYFGKEATGLYSLSYNVGVLTLMLVTALLNVFTPSFFSAIDERNYPRLLRESDGIFALGAFATVFLVLFGETLFGWLVPAKYASALDLIPVVALGGLCLVVFQLWARLIAYANKTYLLSIIASVVTVTKLGLNLLLLPRFGYKSAALTTVLAYLLMSLLCVWMANAKVGLFRVPIAKHLAYLAGCTVLLLIFAYVPLPAAGALAAKAVLFVAAAWHFRAPILGLLLVRSKPVQ</sequence>
<feature type="transmembrane region" description="Helical" evidence="6">
    <location>
        <begin position="195"/>
        <end position="214"/>
    </location>
</feature>
<organism evidence="7 8">
    <name type="scientific">Massilia agilis</name>
    <dbReference type="NCBI Taxonomy" id="1811226"/>
    <lineage>
        <taxon>Bacteria</taxon>
        <taxon>Pseudomonadati</taxon>
        <taxon>Pseudomonadota</taxon>
        <taxon>Betaproteobacteria</taxon>
        <taxon>Burkholderiales</taxon>
        <taxon>Oxalobacteraceae</taxon>
        <taxon>Telluria group</taxon>
        <taxon>Massilia</taxon>
    </lineage>
</organism>
<feature type="transmembrane region" description="Helical" evidence="6">
    <location>
        <begin position="32"/>
        <end position="51"/>
    </location>
</feature>
<dbReference type="InterPro" id="IPR050833">
    <property type="entry name" value="Poly_Biosynth_Transport"/>
</dbReference>
<feature type="transmembrane region" description="Helical" evidence="6">
    <location>
        <begin position="71"/>
        <end position="92"/>
    </location>
</feature>
<feature type="transmembrane region" description="Helical" evidence="6">
    <location>
        <begin position="346"/>
        <end position="367"/>
    </location>
</feature>
<protein>
    <submittedName>
        <fullName evidence="7">Polysaccharide biosynthesis C-terminal domain-containing protein</fullName>
    </submittedName>
</protein>
<accession>A0ABT2DAG1</accession>
<name>A0ABT2DAG1_9BURK</name>
<evidence type="ECO:0000256" key="3">
    <source>
        <dbReference type="ARBA" id="ARBA00022692"/>
    </source>
</evidence>
<evidence type="ECO:0000256" key="5">
    <source>
        <dbReference type="ARBA" id="ARBA00023136"/>
    </source>
</evidence>
<feature type="transmembrane region" description="Helical" evidence="6">
    <location>
        <begin position="136"/>
        <end position="155"/>
    </location>
</feature>
<dbReference type="RefSeq" id="WP_258821204.1">
    <property type="nucleotide sequence ID" value="NZ_JANUHB010000001.1"/>
</dbReference>
<feature type="transmembrane region" description="Helical" evidence="6">
    <location>
        <begin position="461"/>
        <end position="485"/>
    </location>
</feature>
<evidence type="ECO:0000256" key="1">
    <source>
        <dbReference type="ARBA" id="ARBA00004651"/>
    </source>
</evidence>
<dbReference type="Pfam" id="PF13440">
    <property type="entry name" value="Polysacc_synt_3"/>
    <property type="match status" value="1"/>
</dbReference>
<dbReference type="Proteomes" id="UP001206126">
    <property type="component" value="Unassembled WGS sequence"/>
</dbReference>
<dbReference type="PANTHER" id="PTHR30250:SF11">
    <property type="entry name" value="O-ANTIGEN TRANSPORTER-RELATED"/>
    <property type="match status" value="1"/>
</dbReference>
<keyword evidence="5 6" id="KW-0472">Membrane</keyword>
<keyword evidence="4 6" id="KW-1133">Transmembrane helix</keyword>
<gene>
    <name evidence="7" type="ORF">NX774_05805</name>
</gene>
<feature type="transmembrane region" description="Helical" evidence="6">
    <location>
        <begin position="374"/>
        <end position="396"/>
    </location>
</feature>
<evidence type="ECO:0000313" key="8">
    <source>
        <dbReference type="Proteomes" id="UP001206126"/>
    </source>
</evidence>
<reference evidence="7 8" key="1">
    <citation type="submission" date="2022-08" db="EMBL/GenBank/DDBJ databases">
        <title>Reclassification of Massilia species as members of the genera Telluria, Duganella, Pseudoduganella, Mokoshia gen. nov. and Zemynaea gen. nov. using orthogonal and non-orthogonal genome-based approaches.</title>
        <authorList>
            <person name="Bowman J.P."/>
        </authorList>
    </citation>
    <scope>NUCLEOTIDE SEQUENCE [LARGE SCALE GENOMIC DNA]</scope>
    <source>
        <strain evidence="7 8">JCM 31605</strain>
    </source>
</reference>
<dbReference type="EMBL" id="JANUHB010000001">
    <property type="protein sequence ID" value="MCS0807438.1"/>
    <property type="molecule type" value="Genomic_DNA"/>
</dbReference>
<keyword evidence="2" id="KW-1003">Cell membrane</keyword>
<evidence type="ECO:0000256" key="2">
    <source>
        <dbReference type="ARBA" id="ARBA00022475"/>
    </source>
</evidence>
<keyword evidence="3 6" id="KW-0812">Transmembrane</keyword>
<feature type="transmembrane region" description="Helical" evidence="6">
    <location>
        <begin position="272"/>
        <end position="291"/>
    </location>
</feature>
<keyword evidence="8" id="KW-1185">Reference proteome</keyword>
<dbReference type="PANTHER" id="PTHR30250">
    <property type="entry name" value="PST FAMILY PREDICTED COLANIC ACID TRANSPORTER"/>
    <property type="match status" value="1"/>
</dbReference>
<feature type="transmembrane region" description="Helical" evidence="6">
    <location>
        <begin position="402"/>
        <end position="424"/>
    </location>
</feature>
<evidence type="ECO:0000256" key="4">
    <source>
        <dbReference type="ARBA" id="ARBA00022989"/>
    </source>
</evidence>
<feature type="transmembrane region" description="Helical" evidence="6">
    <location>
        <begin position="167"/>
        <end position="189"/>
    </location>
</feature>
<feature type="transmembrane region" description="Helical" evidence="6">
    <location>
        <begin position="312"/>
        <end position="334"/>
    </location>
</feature>